<dbReference type="Pfam" id="PF00733">
    <property type="entry name" value="Asn_synthase"/>
    <property type="match status" value="1"/>
</dbReference>
<dbReference type="EC" id="6.3.5.4" evidence="3"/>
<dbReference type="SUPFAM" id="SSF52402">
    <property type="entry name" value="Adenine nucleotide alpha hydrolases-like"/>
    <property type="match status" value="1"/>
</dbReference>
<organism evidence="12 13">
    <name type="scientific">Candidatus Polarisedimenticola svalbardensis</name>
    <dbReference type="NCBI Taxonomy" id="2886004"/>
    <lineage>
        <taxon>Bacteria</taxon>
        <taxon>Pseudomonadati</taxon>
        <taxon>Acidobacteriota</taxon>
        <taxon>Candidatus Polarisedimenticolia</taxon>
        <taxon>Candidatus Polarisedimenticolales</taxon>
        <taxon>Candidatus Polarisedimenticolaceae</taxon>
        <taxon>Candidatus Polarisedimenticola</taxon>
    </lineage>
</organism>
<evidence type="ECO:0000256" key="4">
    <source>
        <dbReference type="ARBA" id="ARBA00022741"/>
    </source>
</evidence>
<sequence length="650" mass="73543">MCGFAGALERDTSADRWQEQLTAMGDRLIHRGPDDAGNWFDPAAGIGLAHRRLAVIDVSPLGHQPMVSCSGRFVIAFNGEIYNFEALRADLAGENIPWRGHSDTEVLLAAVETWGLPETLRRAVGMFAFALWDRRDRELHLVRDRMGIKPLYYGWCGHSLLFGSELKALRAHPRFTNPIDRNSVAAFLRHNYIPAPWSIHEGICKQQPGTILTFGGDRFEDRDSVRETVYWSLETVAEQGMSDPFTGSSDEAVEALDRTLHEAVGCRMIADVPLGAFLSGGIDSSAVVALMQAQSSTPVKTFTIGFEEQGYNEADHARRIAHHLGTDHTELTVTPEQARNVIPLLPAMFDEPFADSSQIPTWLVSDLARRSVTVSLSGDGGDELFAGYLRYGTFRDLYKMIGWCPGPLRQLAGKTLAAIPGKLLDGALGWLPLKFERYGSGGKPGDKLHKLAEMLKFRSPAHLYLDLLSHWKQPAELVPGSVERPNILWGDEPVPDFSDRTSWMMYLDSRTYLPDDILTKVDRASMHVSLEARVPVLDHRVVELAWRLPTSMKLRDGGQKWALRQVLYKYVPRELMDRPKMGFGIPIDHWLRGPLRDWAEAYLDEDRLRRDGWFDPAPIRRKWAEHLSGERDWQYYLWDVLMFEAWREAL</sequence>
<evidence type="ECO:0000256" key="1">
    <source>
        <dbReference type="ARBA" id="ARBA00005187"/>
    </source>
</evidence>
<dbReference type="Pfam" id="PF13522">
    <property type="entry name" value="GATase_6"/>
    <property type="match status" value="1"/>
</dbReference>
<evidence type="ECO:0000256" key="9">
    <source>
        <dbReference type="PIRSR" id="PIRSR001589-2"/>
    </source>
</evidence>
<dbReference type="PANTHER" id="PTHR43284:SF1">
    <property type="entry name" value="ASPARAGINE SYNTHETASE"/>
    <property type="match status" value="1"/>
</dbReference>
<name>A0A8J6Y675_9BACT</name>
<evidence type="ECO:0000313" key="12">
    <source>
        <dbReference type="EMBL" id="MBD3867925.1"/>
    </source>
</evidence>
<evidence type="ECO:0000256" key="5">
    <source>
        <dbReference type="ARBA" id="ARBA00022840"/>
    </source>
</evidence>
<dbReference type="PANTHER" id="PTHR43284">
    <property type="entry name" value="ASPARAGINE SYNTHETASE (GLUTAMINE-HYDROLYZING)"/>
    <property type="match status" value="1"/>
</dbReference>
<dbReference type="GO" id="GO:0004066">
    <property type="term" value="F:asparagine synthase (glutamine-hydrolyzing) activity"/>
    <property type="evidence" value="ECO:0007669"/>
    <property type="project" value="UniProtKB-EC"/>
</dbReference>
<evidence type="ECO:0000256" key="3">
    <source>
        <dbReference type="ARBA" id="ARBA00012737"/>
    </source>
</evidence>
<dbReference type="GO" id="GO:0005524">
    <property type="term" value="F:ATP binding"/>
    <property type="evidence" value="ECO:0007669"/>
    <property type="project" value="UniProtKB-KW"/>
</dbReference>
<dbReference type="InterPro" id="IPR014729">
    <property type="entry name" value="Rossmann-like_a/b/a_fold"/>
</dbReference>
<evidence type="ECO:0000256" key="8">
    <source>
        <dbReference type="PIRSR" id="PIRSR001589-1"/>
    </source>
</evidence>
<dbReference type="InterPro" id="IPR033738">
    <property type="entry name" value="AsnB_N"/>
</dbReference>
<proteinExistence type="inferred from homology"/>
<dbReference type="PIRSF" id="PIRSF001589">
    <property type="entry name" value="Asn_synthetase_glu-h"/>
    <property type="match status" value="1"/>
</dbReference>
<dbReference type="GO" id="GO:0006529">
    <property type="term" value="P:asparagine biosynthetic process"/>
    <property type="evidence" value="ECO:0007669"/>
    <property type="project" value="UniProtKB-KW"/>
</dbReference>
<comment type="pathway">
    <text evidence="1">Amino-acid biosynthesis; L-asparagine biosynthesis; L-asparagine from L-aspartate (L-Gln route): step 1/1.</text>
</comment>
<keyword evidence="6 8" id="KW-0315">Glutamine amidotransferase</keyword>
<dbReference type="CDD" id="cd00712">
    <property type="entry name" value="AsnB"/>
    <property type="match status" value="1"/>
</dbReference>
<accession>A0A8J6Y675</accession>
<keyword evidence="8" id="KW-0061">Asparagine biosynthesis</keyword>
<dbReference type="InterPro" id="IPR029055">
    <property type="entry name" value="Ntn_hydrolases_N"/>
</dbReference>
<dbReference type="GO" id="GO:0005829">
    <property type="term" value="C:cytosol"/>
    <property type="evidence" value="ECO:0007669"/>
    <property type="project" value="TreeGrafter"/>
</dbReference>
<keyword evidence="4 9" id="KW-0547">Nucleotide-binding</keyword>
<feature type="domain" description="Glutamine amidotransferase type-2" evidence="11">
    <location>
        <begin position="2"/>
        <end position="217"/>
    </location>
</feature>
<evidence type="ECO:0000256" key="6">
    <source>
        <dbReference type="ARBA" id="ARBA00022962"/>
    </source>
</evidence>
<evidence type="ECO:0000256" key="10">
    <source>
        <dbReference type="PIRSR" id="PIRSR001589-3"/>
    </source>
</evidence>
<protein>
    <recommendedName>
        <fullName evidence="3">asparagine synthase (glutamine-hydrolyzing)</fullName>
        <ecNumber evidence="3">6.3.5.4</ecNumber>
    </recommendedName>
</protein>
<feature type="binding site" evidence="9">
    <location>
        <position position="304"/>
    </location>
    <ligand>
        <name>ATP</name>
        <dbReference type="ChEBI" id="CHEBI:30616"/>
    </ligand>
</feature>
<comment type="caution">
    <text evidence="12">The sequence shown here is derived from an EMBL/GenBank/DDBJ whole genome shotgun (WGS) entry which is preliminary data.</text>
</comment>
<comment type="catalytic activity">
    <reaction evidence="7">
        <text>L-aspartate + L-glutamine + ATP + H2O = L-asparagine + L-glutamate + AMP + diphosphate + H(+)</text>
        <dbReference type="Rhea" id="RHEA:12228"/>
        <dbReference type="ChEBI" id="CHEBI:15377"/>
        <dbReference type="ChEBI" id="CHEBI:15378"/>
        <dbReference type="ChEBI" id="CHEBI:29985"/>
        <dbReference type="ChEBI" id="CHEBI:29991"/>
        <dbReference type="ChEBI" id="CHEBI:30616"/>
        <dbReference type="ChEBI" id="CHEBI:33019"/>
        <dbReference type="ChEBI" id="CHEBI:58048"/>
        <dbReference type="ChEBI" id="CHEBI:58359"/>
        <dbReference type="ChEBI" id="CHEBI:456215"/>
        <dbReference type="EC" id="6.3.5.4"/>
    </reaction>
</comment>
<feature type="binding site" evidence="9">
    <location>
        <begin position="377"/>
        <end position="378"/>
    </location>
    <ligand>
        <name>ATP</name>
        <dbReference type="ChEBI" id="CHEBI:30616"/>
    </ligand>
</feature>
<dbReference type="NCBIfam" id="TIGR01536">
    <property type="entry name" value="asn_synth_AEB"/>
    <property type="match status" value="1"/>
</dbReference>
<dbReference type="Gene3D" id="3.40.50.620">
    <property type="entry name" value="HUPs"/>
    <property type="match status" value="1"/>
</dbReference>
<dbReference type="Gene3D" id="3.60.20.10">
    <property type="entry name" value="Glutamine Phosphoribosylpyrophosphate, subunit 1, domain 1"/>
    <property type="match status" value="1"/>
</dbReference>
<keyword evidence="12" id="KW-0436">Ligase</keyword>
<dbReference type="InterPro" id="IPR051786">
    <property type="entry name" value="ASN_synthetase/amidase"/>
</dbReference>
<evidence type="ECO:0000256" key="7">
    <source>
        <dbReference type="ARBA" id="ARBA00048741"/>
    </source>
</evidence>
<comment type="similarity">
    <text evidence="2">Belongs to the asparagine synthetase family.</text>
</comment>
<reference evidence="12 13" key="1">
    <citation type="submission" date="2020-08" db="EMBL/GenBank/DDBJ databases">
        <title>Acidobacteriota in marine sediments use diverse sulfur dissimilation pathways.</title>
        <authorList>
            <person name="Wasmund K."/>
        </authorList>
    </citation>
    <scope>NUCLEOTIDE SEQUENCE [LARGE SCALE GENOMIC DNA]</scope>
    <source>
        <strain evidence="12">MAG AM4</strain>
    </source>
</reference>
<feature type="active site" description="For GATase activity" evidence="8">
    <location>
        <position position="2"/>
    </location>
</feature>
<dbReference type="CDD" id="cd01991">
    <property type="entry name" value="Asn_synthase_B_C"/>
    <property type="match status" value="1"/>
</dbReference>
<dbReference type="Proteomes" id="UP000648239">
    <property type="component" value="Unassembled WGS sequence"/>
</dbReference>
<evidence type="ECO:0000259" key="11">
    <source>
        <dbReference type="PROSITE" id="PS51278"/>
    </source>
</evidence>
<keyword evidence="8" id="KW-0028">Amino-acid biosynthesis</keyword>
<dbReference type="AlphaFoldDB" id="A0A8J6Y675"/>
<evidence type="ECO:0000313" key="13">
    <source>
        <dbReference type="Proteomes" id="UP000648239"/>
    </source>
</evidence>
<evidence type="ECO:0000256" key="2">
    <source>
        <dbReference type="ARBA" id="ARBA00005752"/>
    </source>
</evidence>
<dbReference type="InterPro" id="IPR001962">
    <property type="entry name" value="Asn_synthase"/>
</dbReference>
<dbReference type="EMBL" id="JACXWD010000018">
    <property type="protein sequence ID" value="MBD3867925.1"/>
    <property type="molecule type" value="Genomic_DNA"/>
</dbReference>
<dbReference type="InterPro" id="IPR017932">
    <property type="entry name" value="GATase_2_dom"/>
</dbReference>
<keyword evidence="5 9" id="KW-0067">ATP-binding</keyword>
<dbReference type="SUPFAM" id="SSF56235">
    <property type="entry name" value="N-terminal nucleophile aminohydrolases (Ntn hydrolases)"/>
    <property type="match status" value="1"/>
</dbReference>
<gene>
    <name evidence="12" type="primary">asnB</name>
    <name evidence="12" type="ORF">IFK94_07365</name>
</gene>
<dbReference type="PROSITE" id="PS51278">
    <property type="entry name" value="GATASE_TYPE_2"/>
    <property type="match status" value="1"/>
</dbReference>
<feature type="site" description="Important for beta-aspartyl-AMP intermediate formation" evidence="10">
    <location>
        <position position="379"/>
    </location>
</feature>
<feature type="binding site" evidence="9">
    <location>
        <position position="103"/>
    </location>
    <ligand>
        <name>L-glutamine</name>
        <dbReference type="ChEBI" id="CHEBI:58359"/>
    </ligand>
</feature>
<dbReference type="InterPro" id="IPR006426">
    <property type="entry name" value="Asn_synth_AEB"/>
</dbReference>